<reference evidence="6" key="2">
    <citation type="submission" date="2015-06" db="UniProtKB">
        <authorList>
            <consortium name="EnsemblPlants"/>
        </authorList>
    </citation>
    <scope>IDENTIFICATION</scope>
</reference>
<feature type="compositionally biased region" description="Acidic residues" evidence="5">
    <location>
        <begin position="603"/>
        <end position="627"/>
    </location>
</feature>
<dbReference type="GO" id="GO:0015934">
    <property type="term" value="C:large ribosomal subunit"/>
    <property type="evidence" value="ECO:0007669"/>
    <property type="project" value="InterPro"/>
</dbReference>
<feature type="region of interest" description="Disordered" evidence="5">
    <location>
        <begin position="547"/>
        <end position="664"/>
    </location>
</feature>
<dbReference type="PROSITE" id="PS00783">
    <property type="entry name" value="RIBOSOMAL_L13"/>
    <property type="match status" value="1"/>
</dbReference>
<feature type="compositionally biased region" description="Basic and acidic residues" evidence="5">
    <location>
        <begin position="211"/>
        <end position="223"/>
    </location>
</feature>
<proteinExistence type="inferred from homology"/>
<evidence type="ECO:0000313" key="7">
    <source>
        <dbReference type="Proteomes" id="UP000008022"/>
    </source>
</evidence>
<feature type="compositionally biased region" description="Basic and acidic residues" evidence="5">
    <location>
        <begin position="192"/>
        <end position="201"/>
    </location>
</feature>
<evidence type="ECO:0000313" key="6">
    <source>
        <dbReference type="EnsemblPlants" id="ORUFI07G00650.2"/>
    </source>
</evidence>
<evidence type="ECO:0000256" key="1">
    <source>
        <dbReference type="ARBA" id="ARBA00006227"/>
    </source>
</evidence>
<feature type="compositionally biased region" description="Acidic residues" evidence="5">
    <location>
        <begin position="26"/>
        <end position="43"/>
    </location>
</feature>
<feature type="compositionally biased region" description="Basic and acidic residues" evidence="5">
    <location>
        <begin position="1"/>
        <end position="15"/>
    </location>
</feature>
<evidence type="ECO:0000256" key="3">
    <source>
        <dbReference type="ARBA" id="ARBA00023274"/>
    </source>
</evidence>
<dbReference type="CDD" id="cd00392">
    <property type="entry name" value="Ribosomal_L13"/>
    <property type="match status" value="1"/>
</dbReference>
<dbReference type="NCBIfam" id="TIGR01077">
    <property type="entry name" value="L13_A_E"/>
    <property type="match status" value="1"/>
</dbReference>
<feature type="compositionally biased region" description="Basic and acidic residues" evidence="5">
    <location>
        <begin position="455"/>
        <end position="470"/>
    </location>
</feature>
<dbReference type="AlphaFoldDB" id="A0A0E0Q390"/>
<dbReference type="FunFam" id="6.10.250.3250:FF:000001">
    <property type="entry name" value="60S ribosomal protein L13a"/>
    <property type="match status" value="1"/>
</dbReference>
<dbReference type="InterPro" id="IPR005822">
    <property type="entry name" value="Ribosomal_uL13"/>
</dbReference>
<organism evidence="6 7">
    <name type="scientific">Oryza rufipogon</name>
    <name type="common">Brownbeard rice</name>
    <name type="synonym">Asian wild rice</name>
    <dbReference type="NCBI Taxonomy" id="4529"/>
    <lineage>
        <taxon>Eukaryota</taxon>
        <taxon>Viridiplantae</taxon>
        <taxon>Streptophyta</taxon>
        <taxon>Embryophyta</taxon>
        <taxon>Tracheophyta</taxon>
        <taxon>Spermatophyta</taxon>
        <taxon>Magnoliopsida</taxon>
        <taxon>Liliopsida</taxon>
        <taxon>Poales</taxon>
        <taxon>Poaceae</taxon>
        <taxon>BOP clade</taxon>
        <taxon>Oryzoideae</taxon>
        <taxon>Oryzeae</taxon>
        <taxon>Oryzinae</taxon>
        <taxon>Oryza</taxon>
    </lineage>
</organism>
<feature type="compositionally biased region" description="Basic residues" evidence="5">
    <location>
        <begin position="481"/>
        <end position="490"/>
    </location>
</feature>
<reference evidence="7" key="1">
    <citation type="submission" date="2013-06" db="EMBL/GenBank/DDBJ databases">
        <authorList>
            <person name="Zhao Q."/>
        </authorList>
    </citation>
    <scope>NUCLEOTIDE SEQUENCE</scope>
    <source>
        <strain evidence="7">cv. W1943</strain>
    </source>
</reference>
<evidence type="ECO:0000256" key="4">
    <source>
        <dbReference type="RuleBase" id="RU003877"/>
    </source>
</evidence>
<dbReference type="GO" id="GO:0016593">
    <property type="term" value="C:Cdc73/Paf1 complex"/>
    <property type="evidence" value="ECO:0007669"/>
    <property type="project" value="InterPro"/>
</dbReference>
<evidence type="ECO:0000256" key="2">
    <source>
        <dbReference type="ARBA" id="ARBA00022980"/>
    </source>
</evidence>
<dbReference type="Gene3D" id="3.90.1180.10">
    <property type="entry name" value="Ribosomal protein L13"/>
    <property type="match status" value="1"/>
</dbReference>
<dbReference type="STRING" id="4529.A0A0E0Q390"/>
<dbReference type="GO" id="GO:0003735">
    <property type="term" value="F:structural constituent of ribosome"/>
    <property type="evidence" value="ECO:0007669"/>
    <property type="project" value="InterPro"/>
</dbReference>
<dbReference type="GO" id="GO:1990269">
    <property type="term" value="F:RNA polymerase II C-terminal domain phosphoserine binding"/>
    <property type="evidence" value="ECO:0007669"/>
    <property type="project" value="TreeGrafter"/>
</dbReference>
<feature type="compositionally biased region" description="Basic and acidic residues" evidence="5">
    <location>
        <begin position="268"/>
        <end position="286"/>
    </location>
</feature>
<dbReference type="FunFam" id="3.90.1180.10:FF:000003">
    <property type="entry name" value="60S ribosomal protein L13a-4"/>
    <property type="match status" value="1"/>
</dbReference>
<dbReference type="HOGENOM" id="CLU_015103_0_0_1"/>
<dbReference type="eggNOG" id="KOG2428">
    <property type="taxonomic scope" value="Eukaryota"/>
</dbReference>
<sequence>MAGGDRERDVEEETRNQMMQNLFGDQSEDEEDDDEAVEVVDEDDHPHPQQQQLLRHQVVDDDDDEDDVRSEGHARSGYHSKWKVRLIMEGKVKRKEKVKVRGKLGWKKKAKLKWKKKGEAEAHQADLDQGESDGEKVQSSPEREFSDRVMQNDAAGMDSEDGGYQQRPVASGRRGVVASESEGSEDDYYAGRGHEDEEPHQTRKTPSSPVEEERDHEVVHDVFGESDEDGPAPYRDQHEIDEDSHRSPMEDEGHYEKDLQPEDVVADEDMRYESDENRELKPKEKPVGPPLNLVVPLKQPPAQPDRMNVIKVSNIMGIDPKPFDPKTYVEEDVFVTDESGTKKRIRLEDNIVRWRTVKNANGTTSCESNARIVKWKDGTMQLLIGNEVLDISVHEAHHDQSHLFLRNGKGVLQSQGRLLRKMRFMPSSLSSKSHRLLTALVDSQNKKTVKMQKWIESKDPEKVKQEKERALGQNIRAHSILQRKKEKVSRKYTQPARQRRQLSPGFLEDALDEDEEPDHQYGSRRMPARSRFEDELEAEALAERRIVSAKKSSMGRNIPRKPSFPARPPRRQANEYSESEREESEYETEGEDIEHSPTQGREDELDEEDEYEEDVEEEAAMSDEEIEEPKRRRESGGGSASQRRKEIDSDDDSPPRKQQAVHRRKAVVFDTAAAAAAFHLLPPPPEKRKKKERKMVSGSGLCTRRVVVDARHHMLGRLASLVAKELLNGQRVVVVRCEEMCISGGLVRQKMKYLRFLRKRMNTKPSHGPIHFRAPSRIFWRTVRGMIPHKTPRGEAALANLKAFDGVPPPYDRTKRMVVPDALKVLRLQPGHKYCLLGQLSKEVGWNYHDTIRELEEKRKEKAKVAYERRKQLTRLRVKAEKAAEEKLGSQIDILAPIKY</sequence>
<dbReference type="PANTHER" id="PTHR23146:SF0">
    <property type="entry name" value="RNA POLYMERASE-ASSOCIATED PROTEIN LEO1"/>
    <property type="match status" value="1"/>
</dbReference>
<dbReference type="Gramene" id="ORUFI07G00650.2">
    <property type="protein sequence ID" value="ORUFI07G00650.2"/>
    <property type="gene ID" value="ORUFI07G00650"/>
</dbReference>
<evidence type="ECO:0000256" key="5">
    <source>
        <dbReference type="SAM" id="MobiDB-lite"/>
    </source>
</evidence>
<keyword evidence="3 4" id="KW-0687">Ribonucleoprotein</keyword>
<dbReference type="InterPro" id="IPR005755">
    <property type="entry name" value="Ribosomal_uL13_euk/arc"/>
</dbReference>
<dbReference type="InterPro" id="IPR036899">
    <property type="entry name" value="Ribosomal_uL13_sf"/>
</dbReference>
<dbReference type="GO" id="GO:0006368">
    <property type="term" value="P:transcription elongation by RNA polymerase II"/>
    <property type="evidence" value="ECO:0007669"/>
    <property type="project" value="InterPro"/>
</dbReference>
<dbReference type="InterPro" id="IPR023563">
    <property type="entry name" value="Ribosomal_uL13_CS"/>
</dbReference>
<dbReference type="EnsemblPlants" id="ORUFI07G00650.2">
    <property type="protein sequence ID" value="ORUFI07G00650.2"/>
    <property type="gene ID" value="ORUFI07G00650"/>
</dbReference>
<feature type="compositionally biased region" description="Basic and acidic residues" evidence="5">
    <location>
        <begin position="133"/>
        <end position="147"/>
    </location>
</feature>
<comment type="similarity">
    <text evidence="1 4">Belongs to the universal ribosomal protein uL13 family.</text>
</comment>
<keyword evidence="2 4" id="KW-0689">Ribosomal protein</keyword>
<dbReference type="SUPFAM" id="SSF52161">
    <property type="entry name" value="Ribosomal protein L13"/>
    <property type="match status" value="1"/>
</dbReference>
<feature type="compositionally biased region" description="Basic and acidic residues" evidence="5">
    <location>
        <begin position="117"/>
        <end position="126"/>
    </location>
</feature>
<feature type="compositionally biased region" description="Basic and acidic residues" evidence="5">
    <location>
        <begin position="235"/>
        <end position="260"/>
    </location>
</feature>
<protein>
    <submittedName>
        <fullName evidence="6">Uncharacterized protein</fullName>
    </submittedName>
</protein>
<dbReference type="InterPro" id="IPR007149">
    <property type="entry name" value="Leo1"/>
</dbReference>
<feature type="region of interest" description="Disordered" evidence="5">
    <location>
        <begin position="1"/>
        <end position="82"/>
    </location>
</feature>
<feature type="compositionally biased region" description="Acidic residues" evidence="5">
    <location>
        <begin position="580"/>
        <end position="592"/>
    </location>
</feature>
<dbReference type="HAMAP" id="MF_01366">
    <property type="entry name" value="Ribosomal_uL13"/>
    <property type="match status" value="1"/>
</dbReference>
<dbReference type="Pfam" id="PF04004">
    <property type="entry name" value="Leo1"/>
    <property type="match status" value="1"/>
</dbReference>
<name>A0A0E0Q390_ORYRU</name>
<accession>A0A0E0Q390</accession>
<dbReference type="PANTHER" id="PTHR23146">
    <property type="entry name" value="LEO1 PROTEIN"/>
    <property type="match status" value="1"/>
</dbReference>
<dbReference type="Proteomes" id="UP000008022">
    <property type="component" value="Unassembled WGS sequence"/>
</dbReference>
<dbReference type="Gene3D" id="6.10.250.3250">
    <property type="match status" value="1"/>
</dbReference>
<feature type="region of interest" description="Disordered" evidence="5">
    <location>
        <begin position="108"/>
        <end position="302"/>
    </location>
</feature>
<dbReference type="GO" id="GO:0032968">
    <property type="term" value="P:positive regulation of transcription elongation by RNA polymerase II"/>
    <property type="evidence" value="ECO:0007669"/>
    <property type="project" value="TreeGrafter"/>
</dbReference>
<keyword evidence="7" id="KW-1185">Reference proteome</keyword>
<dbReference type="eggNOG" id="KOG3204">
    <property type="taxonomic scope" value="Eukaryota"/>
</dbReference>
<feature type="region of interest" description="Disordered" evidence="5">
    <location>
        <begin position="455"/>
        <end position="531"/>
    </location>
</feature>
<dbReference type="Pfam" id="PF00572">
    <property type="entry name" value="Ribosomal_L13"/>
    <property type="match status" value="1"/>
</dbReference>
<dbReference type="GO" id="GO:0006412">
    <property type="term" value="P:translation"/>
    <property type="evidence" value="ECO:0007669"/>
    <property type="project" value="InterPro"/>
</dbReference>